<dbReference type="Proteomes" id="UP001558850">
    <property type="component" value="Unassembled WGS sequence"/>
</dbReference>
<comment type="caution">
    <text evidence="1">The sequence shown here is derived from an EMBL/GenBank/DDBJ whole genome shotgun (WGS) entry which is preliminary data.</text>
</comment>
<dbReference type="EMBL" id="JBFRCH010000017">
    <property type="protein sequence ID" value="MEX3935087.1"/>
    <property type="molecule type" value="Genomic_DNA"/>
</dbReference>
<sequence length="123" mass="13944">MKPFTPTTHPTADPRGGRVARRRDRDASGSRHFRPAVRRWRLPGATRRWRSLTVLALPCVAAISFVAANNWLTSHSLLPVTVSGRKWLSEVVAYCTPDGIREKAYQATGHAWQGQILYKIDWH</sequence>
<proteinExistence type="predicted"/>
<name>A0ACC6U697_9BURK</name>
<keyword evidence="2" id="KW-1185">Reference proteome</keyword>
<gene>
    <name evidence="1" type="ORF">AB4Y32_25410</name>
</gene>
<evidence type="ECO:0000313" key="2">
    <source>
        <dbReference type="Proteomes" id="UP001558850"/>
    </source>
</evidence>
<accession>A0ACC6U697</accession>
<evidence type="ECO:0000313" key="1">
    <source>
        <dbReference type="EMBL" id="MEX3935087.1"/>
    </source>
</evidence>
<protein>
    <submittedName>
        <fullName evidence="1">Uncharacterized protein</fullName>
    </submittedName>
</protein>
<organism evidence="1 2">
    <name type="scientific">Paraburkholderia phymatum</name>
    <dbReference type="NCBI Taxonomy" id="148447"/>
    <lineage>
        <taxon>Bacteria</taxon>
        <taxon>Pseudomonadati</taxon>
        <taxon>Pseudomonadota</taxon>
        <taxon>Betaproteobacteria</taxon>
        <taxon>Burkholderiales</taxon>
        <taxon>Burkholderiaceae</taxon>
        <taxon>Paraburkholderia</taxon>
    </lineage>
</organism>
<reference evidence="1" key="1">
    <citation type="submission" date="2024-07" db="EMBL/GenBank/DDBJ databases">
        <title>A survey of Mimosa microsymbionts across Brazilian biomes reveals a high diversity of Paraburkholderia nodulating endemic species, but also that Cupriavidus is common as a symbiont of widespread species.</title>
        <authorList>
            <person name="Rouws L."/>
            <person name="Barauna A."/>
            <person name="Beukes C."/>
            <person name="Rouws J.R.C."/>
            <person name="De Faria S.M."/>
            <person name="Gross E."/>
            <person name="Bueno Dos Reis Junior F."/>
            <person name="Simon M.F."/>
            <person name="Maluk M."/>
            <person name="Odee D.W."/>
            <person name="Kenicer G."/>
            <person name="Young J.P.W."/>
            <person name="Reis V.M."/>
            <person name="Zilli J."/>
            <person name="James E.K."/>
        </authorList>
    </citation>
    <scope>NUCLEOTIDE SEQUENCE</scope>
    <source>
        <strain evidence="1">EG181B</strain>
    </source>
</reference>